<name>A0A837G9L5_9VIBR</name>
<reference evidence="1" key="1">
    <citation type="journal article" date="2015" name="BMC Genomics">
        <title>Genome mining reveals unlocked bioactive potential of marine Gram-negative bacteria.</title>
        <authorList>
            <person name="Machado H."/>
            <person name="Sonnenschein E.C."/>
            <person name="Melchiorsen J."/>
            <person name="Gram L."/>
        </authorList>
    </citation>
    <scope>NUCLEOTIDE SEQUENCE</scope>
    <source>
        <strain evidence="1">S2052</strain>
    </source>
</reference>
<dbReference type="InterPro" id="IPR051207">
    <property type="entry name" value="ComplexI_NDUFA9_subunit"/>
</dbReference>
<organism evidence="1">
    <name type="scientific">Vibrio coralliilyticus</name>
    <dbReference type="NCBI Taxonomy" id="190893"/>
    <lineage>
        <taxon>Bacteria</taxon>
        <taxon>Pseudomonadati</taxon>
        <taxon>Pseudomonadota</taxon>
        <taxon>Gammaproteobacteria</taxon>
        <taxon>Vibrionales</taxon>
        <taxon>Vibrionaceae</taxon>
        <taxon>Vibrio</taxon>
    </lineage>
</organism>
<dbReference type="InterPro" id="IPR016040">
    <property type="entry name" value="NAD(P)-bd_dom"/>
</dbReference>
<evidence type="ECO:0000313" key="1">
    <source>
        <dbReference type="EMBL" id="KJY74909.1"/>
    </source>
</evidence>
<proteinExistence type="predicted"/>
<dbReference type="RefSeq" id="WP_045985513.1">
    <property type="nucleotide sequence ID" value="NZ_CP063053.1"/>
</dbReference>
<protein>
    <submittedName>
        <fullName evidence="1">NAD-dependent dehydratase</fullName>
    </submittedName>
</protein>
<accession>A0A837G9L5</accession>
<sequence>MTTSNKVLVVGATGYLGLHIVKQLQERGQDFVALARNKQKLLANGVHDSQIFEAQVTDPQQLEGICDGVDVVISCLGITRQQDGLKYMDIDYQANLNILLEAEKSGVEKFIYISAFNAPTYSNVRLLRAKERFASRLLDSEQLQPCVIRPNGFFSDLEAIYHMATKGRVYQFGASAMKLNPIHGEDLATFCLEAIPSNRKELDVGGPEILTTTEIAQLAFEAQCKNGRIVRLPDCLRRVILRLMNHLPEKWGGPAEFFLTVMGKDSIAPVYGEHKIRDHYAALFTAVNEP</sequence>
<gene>
    <name evidence="1" type="ORF">TW71_08170</name>
</gene>
<dbReference type="GO" id="GO:0044877">
    <property type="term" value="F:protein-containing complex binding"/>
    <property type="evidence" value="ECO:0007669"/>
    <property type="project" value="TreeGrafter"/>
</dbReference>
<dbReference type="InterPro" id="IPR036291">
    <property type="entry name" value="NAD(P)-bd_dom_sf"/>
</dbReference>
<dbReference type="AlphaFoldDB" id="A0A837G9L5"/>
<comment type="caution">
    <text evidence="1">The sequence shown here is derived from an EMBL/GenBank/DDBJ whole genome shotgun (WGS) entry which is preliminary data.</text>
</comment>
<dbReference type="EMBL" id="JXXR01000008">
    <property type="protein sequence ID" value="KJY74909.1"/>
    <property type="molecule type" value="Genomic_DNA"/>
</dbReference>
<dbReference type="CDD" id="cd05243">
    <property type="entry name" value="SDR_a5"/>
    <property type="match status" value="1"/>
</dbReference>
<dbReference type="Pfam" id="PF13460">
    <property type="entry name" value="NAD_binding_10"/>
    <property type="match status" value="1"/>
</dbReference>
<dbReference type="PANTHER" id="PTHR12126">
    <property type="entry name" value="NADH-UBIQUINONE OXIDOREDUCTASE 39 KDA SUBUNIT-RELATED"/>
    <property type="match status" value="1"/>
</dbReference>
<dbReference type="Gene3D" id="3.40.50.720">
    <property type="entry name" value="NAD(P)-binding Rossmann-like Domain"/>
    <property type="match status" value="1"/>
</dbReference>
<dbReference type="SUPFAM" id="SSF51735">
    <property type="entry name" value="NAD(P)-binding Rossmann-fold domains"/>
    <property type="match status" value="1"/>
</dbReference>
<dbReference type="PANTHER" id="PTHR12126:SF11">
    <property type="entry name" value="NADH DEHYDROGENASE [UBIQUINONE] 1 ALPHA SUBCOMPLEX SUBUNIT 9, MITOCHONDRIAL"/>
    <property type="match status" value="1"/>
</dbReference>